<dbReference type="SMART" id="SM00612">
    <property type="entry name" value="Kelch"/>
    <property type="match status" value="4"/>
</dbReference>
<dbReference type="Gene3D" id="1.25.40.420">
    <property type="match status" value="1"/>
</dbReference>
<keyword evidence="5" id="KW-1185">Reference proteome</keyword>
<gene>
    <name evidence="4" type="ORF">LSH36_530g01007</name>
</gene>
<proteinExistence type="predicted"/>
<dbReference type="Gene3D" id="2.120.10.80">
    <property type="entry name" value="Kelch-type beta propeller"/>
    <property type="match status" value="1"/>
</dbReference>
<protein>
    <recommendedName>
        <fullName evidence="3">BTB domain-containing protein</fullName>
    </recommendedName>
</protein>
<dbReference type="InterPro" id="IPR000210">
    <property type="entry name" value="BTB/POZ_dom"/>
</dbReference>
<dbReference type="SUPFAM" id="SSF117281">
    <property type="entry name" value="Kelch motif"/>
    <property type="match status" value="1"/>
</dbReference>
<dbReference type="InterPro" id="IPR017096">
    <property type="entry name" value="BTB-kelch_protein"/>
</dbReference>
<accession>A0AAD9J8E7</accession>
<dbReference type="PANTHER" id="PTHR24412:SF463">
    <property type="entry name" value="KELCH-LIKE PROTEIN 40A"/>
    <property type="match status" value="1"/>
</dbReference>
<evidence type="ECO:0000313" key="4">
    <source>
        <dbReference type="EMBL" id="KAK2147891.1"/>
    </source>
</evidence>
<evidence type="ECO:0000256" key="1">
    <source>
        <dbReference type="ARBA" id="ARBA00022441"/>
    </source>
</evidence>
<evidence type="ECO:0000313" key="5">
    <source>
        <dbReference type="Proteomes" id="UP001208570"/>
    </source>
</evidence>
<evidence type="ECO:0000256" key="2">
    <source>
        <dbReference type="ARBA" id="ARBA00022737"/>
    </source>
</evidence>
<dbReference type="InterPro" id="IPR011333">
    <property type="entry name" value="SKP1/BTB/POZ_sf"/>
</dbReference>
<dbReference type="InterPro" id="IPR006652">
    <property type="entry name" value="Kelch_1"/>
</dbReference>
<dbReference type="Pfam" id="PF00651">
    <property type="entry name" value="BTB"/>
    <property type="match status" value="1"/>
</dbReference>
<feature type="domain" description="BTB" evidence="3">
    <location>
        <begin position="26"/>
        <end position="93"/>
    </location>
</feature>
<dbReference type="Pfam" id="PF07707">
    <property type="entry name" value="BACK"/>
    <property type="match status" value="1"/>
</dbReference>
<dbReference type="SMART" id="SM00225">
    <property type="entry name" value="BTB"/>
    <property type="match status" value="1"/>
</dbReference>
<dbReference type="EMBL" id="JAODUP010000530">
    <property type="protein sequence ID" value="KAK2147891.1"/>
    <property type="molecule type" value="Genomic_DNA"/>
</dbReference>
<keyword evidence="1" id="KW-0880">Kelch repeat</keyword>
<dbReference type="PIRSF" id="PIRSF037037">
    <property type="entry name" value="Kelch-like_protein_gigaxonin"/>
    <property type="match status" value="1"/>
</dbReference>
<dbReference type="SUPFAM" id="SSF54695">
    <property type="entry name" value="POZ domain"/>
    <property type="match status" value="1"/>
</dbReference>
<dbReference type="PROSITE" id="PS50097">
    <property type="entry name" value="BTB"/>
    <property type="match status" value="1"/>
</dbReference>
<sequence>MHIEDLSQQERLIAGLQNLYAVGLVTDVILVAGDVEVPCHRSVLAACSPYFRAMFSSKMSESYRQKVELHNVPSGVLRPLLDYIYNSTIDIDNENVQDLFGSANMFELLELHDLCAQYMLQELTPANCMSVYRLAAMHCNEFLLAVTKGYLMKHFGEIAPTGELNGLELGEFLGIISNDDLNIKSEEVVFDTVVKWVQYDFAGRKLHLPVLMKSVRLGLLSEDYMDEVVGLCDMIMKDPFCRSMFSLARLQVAACGSVGMGDEDALEIEAPTQCGKRYGMHCTKLIIFVGAGQVKDVKGLGCYDPRTGKNYYAVAPQFSFDFRNRIDHHRVTVTKDNQILVAGGVLYENYMTPGSGEALSEMLRFDFGARSWLRLPQMIERRCAHALVAHDNYVYAIGGKSLYPQGDPLPTVECFSIEKNRWEYGADLPVALCHHHAFSYKKSIIVVGGDSTDGLVSDVIYQYFPSCNMWERYPVQLENPRTEFGATLVDDKLYICGGWNGQVCLNIMEVIDLDSKKWSRGADFHEDRKSPAMFALDEQVYLCGGIRTVMMSGKRPKEVTSRDLWRYDAKSNCWHQEVKLVPYANCYGYAIAELNIKDLQESDFLSKNVTTL</sequence>
<organism evidence="4 5">
    <name type="scientific">Paralvinella palmiformis</name>
    <dbReference type="NCBI Taxonomy" id="53620"/>
    <lineage>
        <taxon>Eukaryota</taxon>
        <taxon>Metazoa</taxon>
        <taxon>Spiralia</taxon>
        <taxon>Lophotrochozoa</taxon>
        <taxon>Annelida</taxon>
        <taxon>Polychaeta</taxon>
        <taxon>Sedentaria</taxon>
        <taxon>Canalipalpata</taxon>
        <taxon>Terebellida</taxon>
        <taxon>Terebelliformia</taxon>
        <taxon>Alvinellidae</taxon>
        <taxon>Paralvinella</taxon>
    </lineage>
</organism>
<dbReference type="SMART" id="SM00875">
    <property type="entry name" value="BACK"/>
    <property type="match status" value="1"/>
</dbReference>
<dbReference type="AlphaFoldDB" id="A0AAD9J8E7"/>
<dbReference type="InterPro" id="IPR015915">
    <property type="entry name" value="Kelch-typ_b-propeller"/>
</dbReference>
<dbReference type="InterPro" id="IPR011705">
    <property type="entry name" value="BACK"/>
</dbReference>
<evidence type="ECO:0000259" key="3">
    <source>
        <dbReference type="PROSITE" id="PS50097"/>
    </source>
</evidence>
<reference evidence="4" key="1">
    <citation type="journal article" date="2023" name="Mol. Biol. Evol.">
        <title>Third-Generation Sequencing Reveals the Adaptive Role of the Epigenome in Three Deep-Sea Polychaetes.</title>
        <authorList>
            <person name="Perez M."/>
            <person name="Aroh O."/>
            <person name="Sun Y."/>
            <person name="Lan Y."/>
            <person name="Juniper S.K."/>
            <person name="Young C.R."/>
            <person name="Angers B."/>
            <person name="Qian P.Y."/>
        </authorList>
    </citation>
    <scope>NUCLEOTIDE SEQUENCE</scope>
    <source>
        <strain evidence="4">P08H-3</strain>
    </source>
</reference>
<dbReference type="Pfam" id="PF24681">
    <property type="entry name" value="Kelch_KLHDC2_KLHL20_DRC7"/>
    <property type="match status" value="1"/>
</dbReference>
<comment type="caution">
    <text evidence="4">The sequence shown here is derived from an EMBL/GenBank/DDBJ whole genome shotgun (WGS) entry which is preliminary data.</text>
</comment>
<name>A0AAD9J8E7_9ANNE</name>
<keyword evidence="2" id="KW-0677">Repeat</keyword>
<dbReference type="FunFam" id="1.25.40.420:FF:000001">
    <property type="entry name" value="Kelch-like family member 12"/>
    <property type="match status" value="1"/>
</dbReference>
<dbReference type="PANTHER" id="PTHR24412">
    <property type="entry name" value="KELCH PROTEIN"/>
    <property type="match status" value="1"/>
</dbReference>
<dbReference type="Gene3D" id="3.30.710.10">
    <property type="entry name" value="Potassium Channel Kv1.1, Chain A"/>
    <property type="match status" value="1"/>
</dbReference>
<dbReference type="Proteomes" id="UP001208570">
    <property type="component" value="Unassembled WGS sequence"/>
</dbReference>